<dbReference type="EMBL" id="CP027806">
    <property type="protein sequence ID" value="AXJ00166.1"/>
    <property type="molecule type" value="Genomic_DNA"/>
</dbReference>
<organism evidence="4 5">
    <name type="scientific">Cyclonatronum proteinivorum</name>
    <dbReference type="NCBI Taxonomy" id="1457365"/>
    <lineage>
        <taxon>Bacteria</taxon>
        <taxon>Pseudomonadati</taxon>
        <taxon>Balneolota</taxon>
        <taxon>Balneolia</taxon>
        <taxon>Balneolales</taxon>
        <taxon>Cyclonatronaceae</taxon>
        <taxon>Cyclonatronum</taxon>
    </lineage>
</organism>
<reference evidence="4 5" key="1">
    <citation type="submission" date="2018-03" db="EMBL/GenBank/DDBJ databases">
        <title>Phenotypic and genomic properties of Cyclonatronum proteinivorum gen. nov., sp. nov., a haloalkaliphilic bacteroidete from soda lakes possessing Na+-translocating rhodopsin.</title>
        <authorList>
            <person name="Toshchakov S.V."/>
            <person name="Korzhenkov A."/>
            <person name="Samarov N.I."/>
            <person name="Kublanov I.V."/>
            <person name="Muntyan M.S."/>
            <person name="Sorokin D.Y."/>
        </authorList>
    </citation>
    <scope>NUCLEOTIDE SEQUENCE [LARGE SCALE GENOMIC DNA]</scope>
    <source>
        <strain evidence="4 5">Omega</strain>
    </source>
</reference>
<dbReference type="Proteomes" id="UP000254808">
    <property type="component" value="Chromosome"/>
</dbReference>
<dbReference type="GO" id="GO:0019752">
    <property type="term" value="P:carboxylic acid metabolic process"/>
    <property type="evidence" value="ECO:0007669"/>
    <property type="project" value="UniProtKB-ARBA"/>
</dbReference>
<dbReference type="PANTHER" id="PTHR11820">
    <property type="entry name" value="ACYLPYRUVASE"/>
    <property type="match status" value="1"/>
</dbReference>
<evidence type="ECO:0000313" key="5">
    <source>
        <dbReference type="Proteomes" id="UP000254808"/>
    </source>
</evidence>
<dbReference type="GO" id="GO:0018773">
    <property type="term" value="F:acetylpyruvate hydrolase activity"/>
    <property type="evidence" value="ECO:0007669"/>
    <property type="project" value="TreeGrafter"/>
</dbReference>
<dbReference type="KEGG" id="cprv:CYPRO_0889"/>
<feature type="domain" description="Fumarylacetoacetase-like C-terminal" evidence="3">
    <location>
        <begin position="25"/>
        <end position="223"/>
    </location>
</feature>
<evidence type="ECO:0000256" key="1">
    <source>
        <dbReference type="ARBA" id="ARBA00010211"/>
    </source>
</evidence>
<dbReference type="PANTHER" id="PTHR11820:SF7">
    <property type="entry name" value="ACYLPYRUVASE FAHD1, MITOCHONDRIAL"/>
    <property type="match status" value="1"/>
</dbReference>
<dbReference type="InterPro" id="IPR011234">
    <property type="entry name" value="Fumarylacetoacetase-like_C"/>
</dbReference>
<dbReference type="SUPFAM" id="SSF56529">
    <property type="entry name" value="FAH"/>
    <property type="match status" value="1"/>
</dbReference>
<gene>
    <name evidence="4" type="ORF">CYPRO_0889</name>
</gene>
<dbReference type="InterPro" id="IPR036663">
    <property type="entry name" value="Fumarylacetoacetase_C_sf"/>
</dbReference>
<protein>
    <submittedName>
        <fullName evidence="4">Acylpyruvate hydrolase</fullName>
    </submittedName>
</protein>
<dbReference type="AlphaFoldDB" id="A0A345UI64"/>
<accession>A0A345UI64</accession>
<proteinExistence type="inferred from homology"/>
<keyword evidence="5" id="KW-1185">Reference proteome</keyword>
<evidence type="ECO:0000259" key="3">
    <source>
        <dbReference type="Pfam" id="PF01557"/>
    </source>
</evidence>
<keyword evidence="4" id="KW-0378">Hydrolase</keyword>
<name>A0A345UI64_9BACT</name>
<keyword evidence="4" id="KW-0670">Pyruvate</keyword>
<dbReference type="Gene3D" id="3.90.850.10">
    <property type="entry name" value="Fumarylacetoacetase-like, C-terminal domain"/>
    <property type="match status" value="1"/>
</dbReference>
<dbReference type="GO" id="GO:0016853">
    <property type="term" value="F:isomerase activity"/>
    <property type="evidence" value="ECO:0007669"/>
    <property type="project" value="UniProtKB-ARBA"/>
</dbReference>
<keyword evidence="2" id="KW-0479">Metal-binding</keyword>
<dbReference type="Pfam" id="PF01557">
    <property type="entry name" value="FAA_hydrolase"/>
    <property type="match status" value="1"/>
</dbReference>
<dbReference type="FunFam" id="3.90.850.10:FF:000002">
    <property type="entry name" value="2-hydroxyhepta-2,4-diene-1,7-dioate isomerase"/>
    <property type="match status" value="1"/>
</dbReference>
<evidence type="ECO:0000256" key="2">
    <source>
        <dbReference type="ARBA" id="ARBA00022723"/>
    </source>
</evidence>
<sequence>MCSYQNTMRNIKIPGLPGMQSVNSVFCIGRNYAAHAKELNNPVPALPVVFSKPITAITFDGGEIIIPTQHTKDVHHEAEMVVSIGKTGRFIPENEAMDYISGYAIGIDVTARDLQSALKAKSQPWTLAKGMDTFAPIGNFVPASAVADPADLTVSLSVNGERRQHGNTSDMIFSLPALISYLSGFVTLHSGDLIFTGTPEGVGPLKNGDSVTAVLGNNLSTLRLSVREI</sequence>
<evidence type="ECO:0000313" key="4">
    <source>
        <dbReference type="EMBL" id="AXJ00166.1"/>
    </source>
</evidence>
<comment type="similarity">
    <text evidence="1">Belongs to the FAH family.</text>
</comment>
<dbReference type="GO" id="GO:0046872">
    <property type="term" value="F:metal ion binding"/>
    <property type="evidence" value="ECO:0007669"/>
    <property type="project" value="UniProtKB-KW"/>
</dbReference>